<evidence type="ECO:0000313" key="2">
    <source>
        <dbReference type="Proteomes" id="UP000250123"/>
    </source>
</evidence>
<reference evidence="2" key="1">
    <citation type="submission" date="2018-06" db="EMBL/GenBank/DDBJ databases">
        <authorList>
            <person name="Cea G.-C."/>
            <person name="William W."/>
        </authorList>
    </citation>
    <scope>NUCLEOTIDE SEQUENCE [LARGE SCALE GENOMIC DNA]</scope>
    <source>
        <strain evidence="2">DB21MT-2</strain>
    </source>
</reference>
<dbReference type="AlphaFoldDB" id="A0A330LWU5"/>
<dbReference type="KEGG" id="sbk:SHEWBE_0372"/>
<evidence type="ECO:0000313" key="1">
    <source>
        <dbReference type="EMBL" id="SQH74361.1"/>
    </source>
</evidence>
<accession>A0A330LWU5</accession>
<gene>
    <name evidence="1" type="ORF">SHEWBE_0372</name>
</gene>
<name>A0A330LWU5_9GAMM</name>
<organism evidence="1 2">
    <name type="scientific">Shewanella benthica</name>
    <dbReference type="NCBI Taxonomy" id="43661"/>
    <lineage>
        <taxon>Bacteria</taxon>
        <taxon>Pseudomonadati</taxon>
        <taxon>Pseudomonadota</taxon>
        <taxon>Gammaproteobacteria</taxon>
        <taxon>Alteromonadales</taxon>
        <taxon>Shewanellaceae</taxon>
        <taxon>Shewanella</taxon>
    </lineage>
</organism>
<sequence>MGLADEAITPARVHLNGSPLSGALDGFGSLGGDHDYGRRRW</sequence>
<dbReference type="Proteomes" id="UP000250123">
    <property type="component" value="Chromosome SHEWBE"/>
</dbReference>
<proteinExistence type="predicted"/>
<dbReference type="EMBL" id="LS483452">
    <property type="protein sequence ID" value="SQH74361.1"/>
    <property type="molecule type" value="Genomic_DNA"/>
</dbReference>
<protein>
    <submittedName>
        <fullName evidence="1">Uncharacterized protein</fullName>
    </submittedName>
</protein>